<dbReference type="HOGENOM" id="CLU_024640_2_0_1"/>
<dbReference type="Proteomes" id="UP000028045">
    <property type="component" value="Unassembled WGS sequence"/>
</dbReference>
<evidence type="ECO:0000256" key="1">
    <source>
        <dbReference type="ARBA" id="ARBA00004606"/>
    </source>
</evidence>
<organism evidence="11 12">
    <name type="scientific">Stachybotrys chartarum (strain CBS 109288 / IBT 7711)</name>
    <name type="common">Toxic black mold</name>
    <name type="synonym">Stilbospora chartarum</name>
    <dbReference type="NCBI Taxonomy" id="1280523"/>
    <lineage>
        <taxon>Eukaryota</taxon>
        <taxon>Fungi</taxon>
        <taxon>Dikarya</taxon>
        <taxon>Ascomycota</taxon>
        <taxon>Pezizomycotina</taxon>
        <taxon>Sordariomycetes</taxon>
        <taxon>Hypocreomycetidae</taxon>
        <taxon>Hypocreales</taxon>
        <taxon>Stachybotryaceae</taxon>
        <taxon>Stachybotrys</taxon>
    </lineage>
</organism>
<keyword evidence="6 9" id="KW-1133">Transmembrane helix</keyword>
<dbReference type="Gene3D" id="3.90.550.50">
    <property type="match status" value="1"/>
</dbReference>
<evidence type="ECO:0000256" key="9">
    <source>
        <dbReference type="SAM" id="Phobius"/>
    </source>
</evidence>
<dbReference type="GO" id="GO:0012505">
    <property type="term" value="C:endomembrane system"/>
    <property type="evidence" value="ECO:0007669"/>
    <property type="project" value="UniProtKB-SubCell"/>
</dbReference>
<feature type="transmembrane region" description="Helical" evidence="9">
    <location>
        <begin position="52"/>
        <end position="70"/>
    </location>
</feature>
<dbReference type="InterPro" id="IPR003378">
    <property type="entry name" value="Fringe-like_glycosylTrfase"/>
</dbReference>
<dbReference type="AlphaFoldDB" id="A0A084AFW4"/>
<keyword evidence="4 9" id="KW-0812">Transmembrane</keyword>
<evidence type="ECO:0000313" key="12">
    <source>
        <dbReference type="Proteomes" id="UP000028045"/>
    </source>
</evidence>
<evidence type="ECO:0000256" key="5">
    <source>
        <dbReference type="ARBA" id="ARBA00022968"/>
    </source>
</evidence>
<dbReference type="PANTHER" id="PTHR10811">
    <property type="entry name" value="FRINGE-RELATED"/>
    <property type="match status" value="1"/>
</dbReference>
<proteinExistence type="predicted"/>
<evidence type="ECO:0000256" key="6">
    <source>
        <dbReference type="ARBA" id="ARBA00022989"/>
    </source>
</evidence>
<dbReference type="GO" id="GO:0016020">
    <property type="term" value="C:membrane"/>
    <property type="evidence" value="ECO:0007669"/>
    <property type="project" value="UniProtKB-SubCell"/>
</dbReference>
<dbReference type="GO" id="GO:0016757">
    <property type="term" value="F:glycosyltransferase activity"/>
    <property type="evidence" value="ECO:0007669"/>
    <property type="project" value="UniProtKB-KW"/>
</dbReference>
<keyword evidence="5" id="KW-0735">Signal-anchor</keyword>
<name>A0A084AFW4_STACB</name>
<feature type="domain" description="Fringe-like glycosyltransferase" evidence="10">
    <location>
        <begin position="309"/>
        <end position="423"/>
    </location>
</feature>
<evidence type="ECO:0000256" key="2">
    <source>
        <dbReference type="ARBA" id="ARBA00022676"/>
    </source>
</evidence>
<reference evidence="11 12" key="1">
    <citation type="journal article" date="2014" name="BMC Genomics">
        <title>Comparative genome sequencing reveals chemotype-specific gene clusters in the toxigenic black mold Stachybotrys.</title>
        <authorList>
            <person name="Semeiks J."/>
            <person name="Borek D."/>
            <person name="Otwinowski Z."/>
            <person name="Grishin N.V."/>
        </authorList>
    </citation>
    <scope>NUCLEOTIDE SEQUENCE [LARGE SCALE GENOMIC DNA]</scope>
    <source>
        <strain evidence="12">CBS 109288 / IBT 7711</strain>
    </source>
</reference>
<evidence type="ECO:0000256" key="7">
    <source>
        <dbReference type="ARBA" id="ARBA00023136"/>
    </source>
</evidence>
<keyword evidence="3" id="KW-0808">Transferase</keyword>
<dbReference type="OrthoDB" id="414175at2759"/>
<keyword evidence="7 9" id="KW-0472">Membrane</keyword>
<evidence type="ECO:0000256" key="8">
    <source>
        <dbReference type="ARBA" id="ARBA00037847"/>
    </source>
</evidence>
<dbReference type="EMBL" id="KL648750">
    <property type="protein sequence ID" value="KEY64193.1"/>
    <property type="molecule type" value="Genomic_DNA"/>
</dbReference>
<accession>A0A084AFW4</accession>
<keyword evidence="12" id="KW-1185">Reference proteome</keyword>
<gene>
    <name evidence="11" type="ORF">S7711_03483</name>
</gene>
<evidence type="ECO:0000256" key="4">
    <source>
        <dbReference type="ARBA" id="ARBA00022692"/>
    </source>
</evidence>
<comment type="subcellular location">
    <subcellularLocation>
        <location evidence="8">Endomembrane system</location>
        <topology evidence="8">Single-pass membrane protein</topology>
    </subcellularLocation>
    <subcellularLocation>
        <location evidence="1">Membrane</location>
        <topology evidence="1">Single-pass type II membrane protein</topology>
    </subcellularLocation>
</comment>
<dbReference type="Pfam" id="PF02434">
    <property type="entry name" value="Fringe"/>
    <property type="match status" value="1"/>
</dbReference>
<sequence>MDAHFRYQQVGPKRNHPRATLQLGRLPINIDVRSKLRSLIQRAGGIPSPLMRVLRIAALVLIFLLLYLNLPSMRPYTTDLVLKTSDLRDVAAAAKSMILGDNDALPANDSARGAHPTPKHVINCNPDIGALREIRDRYELGDEIEYLKRYVRFSREPIERQSYTVLQQSFLPDGEGDKSFRMLRLSRSQHDEEECHNPLEVTVPQSRFPADVDLSDFMFAISTTFKRLASPRTIQEWSFWLTDGNGRSNGGKLLLRLLDASEPDLLDVAQRLADAGIDAEVSAWDSRIEKEMAVRYLNLVPLLISHESSYAKKWFVLCDDDTFFTAMNKVIARFKRYDHTKPIYAGTLSEDMAAVKTHGSQAFGGAGVFLSRPMARIISSVHESCRTRAKIKQSNTGWGPQGDILLRMCIYDNTDIRLTHLRDLWQLDISGDASGFYESGLQPYSVHHFKSPRLWHSAYPLNTTKIAYTCGEDCPYQRFVTTDNFVISNGYSIAQYSNGIDFDLEQVERTFHALQHDKGWDFDYTYGPQRPSLLKTGKKIAWELRESQNMEDGSVSQVYIRKKDDKRWTTKEGRLMKVLDGVIELVWIPA</sequence>
<protein>
    <recommendedName>
        <fullName evidence="10">Fringe-like glycosyltransferase domain-containing protein</fullName>
    </recommendedName>
</protein>
<evidence type="ECO:0000259" key="10">
    <source>
        <dbReference type="Pfam" id="PF02434"/>
    </source>
</evidence>
<evidence type="ECO:0000313" key="11">
    <source>
        <dbReference type="EMBL" id="KEY64193.1"/>
    </source>
</evidence>
<keyword evidence="2" id="KW-0328">Glycosyltransferase</keyword>
<evidence type="ECO:0000256" key="3">
    <source>
        <dbReference type="ARBA" id="ARBA00022679"/>
    </source>
</evidence>